<dbReference type="AlphaFoldDB" id="A0AAN9MH74"/>
<organism evidence="1 2">
    <name type="scientific">Canavalia gladiata</name>
    <name type="common">Sword bean</name>
    <name type="synonym">Dolichos gladiatus</name>
    <dbReference type="NCBI Taxonomy" id="3824"/>
    <lineage>
        <taxon>Eukaryota</taxon>
        <taxon>Viridiplantae</taxon>
        <taxon>Streptophyta</taxon>
        <taxon>Embryophyta</taxon>
        <taxon>Tracheophyta</taxon>
        <taxon>Spermatophyta</taxon>
        <taxon>Magnoliopsida</taxon>
        <taxon>eudicotyledons</taxon>
        <taxon>Gunneridae</taxon>
        <taxon>Pentapetalae</taxon>
        <taxon>rosids</taxon>
        <taxon>fabids</taxon>
        <taxon>Fabales</taxon>
        <taxon>Fabaceae</taxon>
        <taxon>Papilionoideae</taxon>
        <taxon>50 kb inversion clade</taxon>
        <taxon>NPAAA clade</taxon>
        <taxon>indigoferoid/millettioid clade</taxon>
        <taxon>Phaseoleae</taxon>
        <taxon>Canavalia</taxon>
    </lineage>
</organism>
<gene>
    <name evidence="1" type="ORF">VNO77_11757</name>
</gene>
<evidence type="ECO:0000313" key="1">
    <source>
        <dbReference type="EMBL" id="KAK7351958.1"/>
    </source>
</evidence>
<accession>A0AAN9MH74</accession>
<comment type="caution">
    <text evidence="1">The sequence shown here is derived from an EMBL/GenBank/DDBJ whole genome shotgun (WGS) entry which is preliminary data.</text>
</comment>
<name>A0AAN9MH74_CANGL</name>
<proteinExistence type="predicted"/>
<protein>
    <submittedName>
        <fullName evidence="1">Uncharacterized protein</fullName>
    </submittedName>
</protein>
<sequence>MIVYILLNSPMYHCSVLLTEIGSRFVTLPEEKLLAAVDALLHRCYKHPASATAEVPQFLKKDLSDVCRTFFSAVTVNKNVDFVREYKKDFEHDLHPESTATFPSTLSLFTERLKHWENVLESNVEDRFPAVLKLEEQSMVLQDFHVLEVEVPGSISLIRSINARNNYCFLLLPFHFQLILNLEKLLITFKADICIVFYHVQFPLVLKNEASQHMAKPDISVSNSLFSIYHSFLFSMLAVLSDTH</sequence>
<dbReference type="Proteomes" id="UP001367508">
    <property type="component" value="Unassembled WGS sequence"/>
</dbReference>
<reference evidence="1 2" key="1">
    <citation type="submission" date="2024-01" db="EMBL/GenBank/DDBJ databases">
        <title>The genomes of 5 underutilized Papilionoideae crops provide insights into root nodulation and disease resistanc.</title>
        <authorList>
            <person name="Jiang F."/>
        </authorList>
    </citation>
    <scope>NUCLEOTIDE SEQUENCE [LARGE SCALE GENOMIC DNA]</scope>
    <source>
        <strain evidence="1">LVBAO_FW01</strain>
        <tissue evidence="1">Leaves</tissue>
    </source>
</reference>
<keyword evidence="2" id="KW-1185">Reference proteome</keyword>
<evidence type="ECO:0000313" key="2">
    <source>
        <dbReference type="Proteomes" id="UP001367508"/>
    </source>
</evidence>
<dbReference type="EMBL" id="JAYMYQ010000002">
    <property type="protein sequence ID" value="KAK7351958.1"/>
    <property type="molecule type" value="Genomic_DNA"/>
</dbReference>